<reference evidence="8" key="1">
    <citation type="submission" date="2019-12" db="EMBL/GenBank/DDBJ databases">
        <title>Ruegeria JWLKs population differentiation of coral mucus and skeleton niches.</title>
        <authorList>
            <person name="Luo D."/>
        </authorList>
    </citation>
    <scope>NUCLEOTIDE SEQUENCE</scope>
    <source>
        <strain evidence="8">HKCCD6181</strain>
    </source>
</reference>
<keyword evidence="4 6" id="KW-1133">Transmembrane helix</keyword>
<keyword evidence="5 6" id="KW-0472">Membrane</keyword>
<feature type="transmembrane region" description="Helical" evidence="6">
    <location>
        <begin position="217"/>
        <end position="236"/>
    </location>
</feature>
<evidence type="ECO:0000256" key="3">
    <source>
        <dbReference type="ARBA" id="ARBA00022692"/>
    </source>
</evidence>
<dbReference type="InterPro" id="IPR000620">
    <property type="entry name" value="EamA_dom"/>
</dbReference>
<keyword evidence="3 6" id="KW-0812">Transmembrane</keyword>
<evidence type="ECO:0000256" key="2">
    <source>
        <dbReference type="ARBA" id="ARBA00007362"/>
    </source>
</evidence>
<feature type="transmembrane region" description="Helical" evidence="6">
    <location>
        <begin position="185"/>
        <end position="205"/>
    </location>
</feature>
<evidence type="ECO:0000313" key="8">
    <source>
        <dbReference type="EMBL" id="NOE18426.1"/>
    </source>
</evidence>
<dbReference type="RefSeq" id="WP_170756587.1">
    <property type="nucleotide sequence ID" value="NZ_WVRA01000003.1"/>
</dbReference>
<feature type="transmembrane region" description="Helical" evidence="6">
    <location>
        <begin position="12"/>
        <end position="36"/>
    </location>
</feature>
<dbReference type="PANTHER" id="PTHR32322:SF2">
    <property type="entry name" value="EAMA DOMAIN-CONTAINING PROTEIN"/>
    <property type="match status" value="1"/>
</dbReference>
<sequence>MPDIVRRSPVSALILAIGVLVGVSFTLSKFVSMAGISALTALFWQVLLASIALLALCLLSQKRVALNARHIPYYVGAGVFGVSGPAVIGFLVLEHVSLGFYSALVTLSPLFTFAITALIARRMLPLHRLVGILIGLAGVSLATMGGFDLSGVEPAWIALSLLGPLFLACGNVFRSYAYPPGGDPLGLATGTLLSQLLLISALILGRGTTISDVSVPPALLGAIFGIGSITALSYALTFEVQRRTDGVGFAQVGYFATLSGIAIGAIVFREPLGLGLLGSLAILFLGLAVTNGHLKLPPVLHRRSQANQT</sequence>
<dbReference type="AlphaFoldDB" id="A0AA90Z0D7"/>
<evidence type="ECO:0000313" key="9">
    <source>
        <dbReference type="Proteomes" id="UP000597886"/>
    </source>
</evidence>
<comment type="subcellular location">
    <subcellularLocation>
        <location evidence="1">Membrane</location>
        <topology evidence="1">Multi-pass membrane protein</topology>
    </subcellularLocation>
</comment>
<name>A0AA90Z0D7_9RHOB</name>
<feature type="transmembrane region" description="Helical" evidence="6">
    <location>
        <begin position="155"/>
        <end position="173"/>
    </location>
</feature>
<feature type="domain" description="EamA" evidence="7">
    <location>
        <begin position="13"/>
        <end position="143"/>
    </location>
</feature>
<comment type="caution">
    <text evidence="8">The sequence shown here is derived from an EMBL/GenBank/DDBJ whole genome shotgun (WGS) entry which is preliminary data.</text>
</comment>
<dbReference type="InterPro" id="IPR050638">
    <property type="entry name" value="AA-Vitamin_Transporters"/>
</dbReference>
<feature type="transmembrane region" description="Helical" evidence="6">
    <location>
        <begin position="248"/>
        <end position="268"/>
    </location>
</feature>
<protein>
    <submittedName>
        <fullName evidence="8">EamA family transporter</fullName>
    </submittedName>
</protein>
<evidence type="ECO:0000256" key="6">
    <source>
        <dbReference type="SAM" id="Phobius"/>
    </source>
</evidence>
<dbReference type="InterPro" id="IPR037185">
    <property type="entry name" value="EmrE-like"/>
</dbReference>
<feature type="transmembrane region" description="Helical" evidence="6">
    <location>
        <begin position="129"/>
        <end position="149"/>
    </location>
</feature>
<dbReference type="Proteomes" id="UP000597886">
    <property type="component" value="Unassembled WGS sequence"/>
</dbReference>
<gene>
    <name evidence="8" type="ORF">GS634_09890</name>
</gene>
<evidence type="ECO:0000256" key="1">
    <source>
        <dbReference type="ARBA" id="ARBA00004141"/>
    </source>
</evidence>
<dbReference type="GO" id="GO:0016020">
    <property type="term" value="C:membrane"/>
    <property type="evidence" value="ECO:0007669"/>
    <property type="project" value="UniProtKB-SubCell"/>
</dbReference>
<accession>A0AA90Z0D7</accession>
<feature type="transmembrane region" description="Helical" evidence="6">
    <location>
        <begin position="274"/>
        <end position="294"/>
    </location>
</feature>
<dbReference type="EMBL" id="WVRA01000003">
    <property type="protein sequence ID" value="NOE18426.1"/>
    <property type="molecule type" value="Genomic_DNA"/>
</dbReference>
<evidence type="ECO:0000256" key="4">
    <source>
        <dbReference type="ARBA" id="ARBA00022989"/>
    </source>
</evidence>
<dbReference type="PANTHER" id="PTHR32322">
    <property type="entry name" value="INNER MEMBRANE TRANSPORTER"/>
    <property type="match status" value="1"/>
</dbReference>
<proteinExistence type="inferred from homology"/>
<dbReference type="SUPFAM" id="SSF103481">
    <property type="entry name" value="Multidrug resistance efflux transporter EmrE"/>
    <property type="match status" value="2"/>
</dbReference>
<evidence type="ECO:0000256" key="5">
    <source>
        <dbReference type="ARBA" id="ARBA00023136"/>
    </source>
</evidence>
<feature type="transmembrane region" description="Helical" evidence="6">
    <location>
        <begin position="99"/>
        <end position="120"/>
    </location>
</feature>
<comment type="similarity">
    <text evidence="2">Belongs to the EamA transporter family.</text>
</comment>
<dbReference type="Pfam" id="PF00892">
    <property type="entry name" value="EamA"/>
    <property type="match status" value="1"/>
</dbReference>
<feature type="transmembrane region" description="Helical" evidence="6">
    <location>
        <begin position="71"/>
        <end position="93"/>
    </location>
</feature>
<feature type="transmembrane region" description="Helical" evidence="6">
    <location>
        <begin position="42"/>
        <end position="59"/>
    </location>
</feature>
<organism evidence="8 9">
    <name type="scientific">Ruegeria atlantica</name>
    <dbReference type="NCBI Taxonomy" id="81569"/>
    <lineage>
        <taxon>Bacteria</taxon>
        <taxon>Pseudomonadati</taxon>
        <taxon>Pseudomonadota</taxon>
        <taxon>Alphaproteobacteria</taxon>
        <taxon>Rhodobacterales</taxon>
        <taxon>Roseobacteraceae</taxon>
        <taxon>Ruegeria</taxon>
    </lineage>
</organism>
<evidence type="ECO:0000259" key="7">
    <source>
        <dbReference type="Pfam" id="PF00892"/>
    </source>
</evidence>